<proteinExistence type="predicted"/>
<dbReference type="InterPro" id="IPR015424">
    <property type="entry name" value="PyrdxlP-dep_Trfase"/>
</dbReference>
<evidence type="ECO:0000313" key="2">
    <source>
        <dbReference type="EMBL" id="OGD83960.1"/>
    </source>
</evidence>
<protein>
    <recommendedName>
        <fullName evidence="1">Aminotransferase class I/classII large domain-containing protein</fullName>
    </recommendedName>
</protein>
<dbReference type="Gene3D" id="3.40.640.10">
    <property type="entry name" value="Type I PLP-dependent aspartate aminotransferase-like (Major domain)"/>
    <property type="match status" value="1"/>
</dbReference>
<dbReference type="InterPro" id="IPR004839">
    <property type="entry name" value="Aminotransferase_I/II_large"/>
</dbReference>
<dbReference type="AlphaFoldDB" id="A0A1F5FWG2"/>
<gene>
    <name evidence="2" type="ORF">A2572_00185</name>
</gene>
<dbReference type="SUPFAM" id="SSF53383">
    <property type="entry name" value="PLP-dependent transferases"/>
    <property type="match status" value="1"/>
</dbReference>
<organism evidence="2 3">
    <name type="scientific">Candidatus Collierbacteria bacterium RIFOXYD1_FULL_40_9</name>
    <dbReference type="NCBI Taxonomy" id="1817731"/>
    <lineage>
        <taxon>Bacteria</taxon>
        <taxon>Candidatus Collieribacteriota</taxon>
    </lineage>
</organism>
<dbReference type="Pfam" id="PF00155">
    <property type="entry name" value="Aminotran_1_2"/>
    <property type="match status" value="1"/>
</dbReference>
<evidence type="ECO:0000259" key="1">
    <source>
        <dbReference type="Pfam" id="PF00155"/>
    </source>
</evidence>
<evidence type="ECO:0000313" key="3">
    <source>
        <dbReference type="Proteomes" id="UP000179237"/>
    </source>
</evidence>
<dbReference type="EMBL" id="MFAQ01000005">
    <property type="protein sequence ID" value="OGD83960.1"/>
    <property type="molecule type" value="Genomic_DNA"/>
</dbReference>
<dbReference type="Proteomes" id="UP000179237">
    <property type="component" value="Unassembled WGS sequence"/>
</dbReference>
<feature type="domain" description="Aminotransferase class I/classII large" evidence="1">
    <location>
        <begin position="25"/>
        <end position="214"/>
    </location>
</feature>
<dbReference type="GO" id="GO:0030170">
    <property type="term" value="F:pyridoxal phosphate binding"/>
    <property type="evidence" value="ECO:0007669"/>
    <property type="project" value="InterPro"/>
</dbReference>
<reference evidence="2 3" key="1">
    <citation type="journal article" date="2016" name="Nat. Commun.">
        <title>Thousands of microbial genomes shed light on interconnected biogeochemical processes in an aquifer system.</title>
        <authorList>
            <person name="Anantharaman K."/>
            <person name="Brown C.T."/>
            <person name="Hug L.A."/>
            <person name="Sharon I."/>
            <person name="Castelle C.J."/>
            <person name="Probst A.J."/>
            <person name="Thomas B.C."/>
            <person name="Singh A."/>
            <person name="Wilkins M.J."/>
            <person name="Karaoz U."/>
            <person name="Brodie E.L."/>
            <person name="Williams K.H."/>
            <person name="Hubbard S.S."/>
            <person name="Banfield J.F."/>
        </authorList>
    </citation>
    <scope>NUCLEOTIDE SEQUENCE [LARGE SCALE GENOMIC DNA]</scope>
</reference>
<accession>A0A1F5FWG2</accession>
<sequence length="316" mass="36419">MKEIKAMKAVYSYYFPEVRKLISKVTKNYPHEEFLKSVTPPGLDDFEKPVVTKMKEFYKDEVVGLDSFDYVYPTAGSSEGIYHLLSRIKVESPNSPIYTLAGEYEGYRECALGLGLVVIEVVENIEKIKTLPKGIWFISNPSARNGMIVGDSLIKQIADLGHQIVLDLAYLGSTEKYMFDLSHKNIVAVLTSMSKPFGLFYYRVGFTFTREPVKTLYGTKWFKNIFSLIIAGKVFEKFTARYFYEKYSPVKLKILEEIRKDTGITLRSSDAVLLAYLTEADFKELNDEQKTLVAQYKRGNFYRFCLTKYFLERELA</sequence>
<dbReference type="InterPro" id="IPR015421">
    <property type="entry name" value="PyrdxlP-dep_Trfase_major"/>
</dbReference>
<comment type="caution">
    <text evidence="2">The sequence shown here is derived from an EMBL/GenBank/DDBJ whole genome shotgun (WGS) entry which is preliminary data.</text>
</comment>
<name>A0A1F5FWG2_9BACT</name>